<evidence type="ECO:0000313" key="2">
    <source>
        <dbReference type="Proteomes" id="UP000000286"/>
    </source>
</evidence>
<accession>C8ZH96</accession>
<proteinExistence type="predicted"/>
<dbReference type="HOGENOM" id="CLU_2098749_0_0_1"/>
<gene>
    <name evidence="1" type="ORF">EC1118_1O4_5908g</name>
</gene>
<organism evidence="1 2">
    <name type="scientific">Saccharomyces cerevisiae (strain Lalvin EC1118 / Prise de mousse)</name>
    <name type="common">Baker's yeast</name>
    <dbReference type="NCBI Taxonomy" id="643680"/>
    <lineage>
        <taxon>Eukaryota</taxon>
        <taxon>Fungi</taxon>
        <taxon>Dikarya</taxon>
        <taxon>Ascomycota</taxon>
        <taxon>Saccharomycotina</taxon>
        <taxon>Saccharomycetes</taxon>
        <taxon>Saccharomycetales</taxon>
        <taxon>Saccharomycetaceae</taxon>
        <taxon>Saccharomyces</taxon>
    </lineage>
</organism>
<evidence type="ECO:0000313" key="1">
    <source>
        <dbReference type="EMBL" id="CAY86625.1"/>
    </source>
</evidence>
<dbReference type="AlphaFoldDB" id="C8ZH96"/>
<protein>
    <submittedName>
        <fullName evidence="1">EC1118_1O4_5908p</fullName>
    </submittedName>
</protein>
<reference evidence="1 2" key="1">
    <citation type="journal article" date="2009" name="Proc. Natl. Acad. Sci. U.S.A.">
        <title>Eukaryote-to-eukaryote gene transfer events revealed by the genome sequence of the wine yeast Saccharomyces cerevisiae EC1118.</title>
        <authorList>
            <person name="Novo M."/>
            <person name="Bigey F."/>
            <person name="Beyne E."/>
            <person name="Galeote V."/>
            <person name="Gavory F."/>
            <person name="Mallet S."/>
            <person name="Cambot B."/>
            <person name="Legras J.L."/>
            <person name="Wincker P."/>
            <person name="Casaregola S."/>
            <person name="Dequin S."/>
        </authorList>
    </citation>
    <scope>NUCLEOTIDE SEQUENCE [LARGE SCALE GENOMIC DNA]</scope>
    <source>
        <strain evidence="2">Lalvin EC1118 / Prise de mousse</strain>
    </source>
</reference>
<sequence length="116" mass="12916">MTLRAMGESTLPPRSACNSSQLIFLVVNLKVPAVGLELFLLVWESWLTYSIKESSLNVDRKDLAFKPPVFAVKCESLTLCWLRQLFLSGVSLFIEYSKSLSNKSTRPPCSPIAGYA</sequence>
<name>C8ZH96_YEAS8</name>
<dbReference type="Proteomes" id="UP000000286">
    <property type="component" value="Chromosome XV"/>
</dbReference>
<dbReference type="EMBL" id="FN394216">
    <property type="protein sequence ID" value="CAY86625.1"/>
    <property type="molecule type" value="Genomic_DNA"/>
</dbReference>